<feature type="region of interest" description="Disordered" evidence="1">
    <location>
        <begin position="395"/>
        <end position="425"/>
    </location>
</feature>
<reference evidence="2" key="1">
    <citation type="journal article" date="2020" name="New Phytol.">
        <title>Comparative genomics reveals dynamic genome evolution in host specialist ectomycorrhizal fungi.</title>
        <authorList>
            <person name="Lofgren L.A."/>
            <person name="Nguyen N.H."/>
            <person name="Vilgalys R."/>
            <person name="Ruytinx J."/>
            <person name="Liao H.L."/>
            <person name="Branco S."/>
            <person name="Kuo A."/>
            <person name="LaButti K."/>
            <person name="Lipzen A."/>
            <person name="Andreopoulos W."/>
            <person name="Pangilinan J."/>
            <person name="Riley R."/>
            <person name="Hundley H."/>
            <person name="Na H."/>
            <person name="Barry K."/>
            <person name="Grigoriev I.V."/>
            <person name="Stajich J.E."/>
            <person name="Kennedy P.G."/>
        </authorList>
    </citation>
    <scope>NUCLEOTIDE SEQUENCE</scope>
    <source>
        <strain evidence="2">FC203</strain>
    </source>
</reference>
<dbReference type="EMBL" id="JABBWK010000083">
    <property type="protein sequence ID" value="KAG1894191.1"/>
    <property type="molecule type" value="Genomic_DNA"/>
</dbReference>
<dbReference type="Proteomes" id="UP001195769">
    <property type="component" value="Unassembled WGS sequence"/>
</dbReference>
<feature type="region of interest" description="Disordered" evidence="1">
    <location>
        <begin position="260"/>
        <end position="336"/>
    </location>
</feature>
<organism evidence="2 3">
    <name type="scientific">Suillus fuscotomentosus</name>
    <dbReference type="NCBI Taxonomy" id="1912939"/>
    <lineage>
        <taxon>Eukaryota</taxon>
        <taxon>Fungi</taxon>
        <taxon>Dikarya</taxon>
        <taxon>Basidiomycota</taxon>
        <taxon>Agaricomycotina</taxon>
        <taxon>Agaricomycetes</taxon>
        <taxon>Agaricomycetidae</taxon>
        <taxon>Boletales</taxon>
        <taxon>Suillineae</taxon>
        <taxon>Suillaceae</taxon>
        <taxon>Suillus</taxon>
    </lineage>
</organism>
<proteinExistence type="predicted"/>
<evidence type="ECO:0000313" key="2">
    <source>
        <dbReference type="EMBL" id="KAG1894191.1"/>
    </source>
</evidence>
<protein>
    <submittedName>
        <fullName evidence="2">Uncharacterized protein</fullName>
    </submittedName>
</protein>
<dbReference type="GeneID" id="64662427"/>
<gene>
    <name evidence="2" type="ORF">F5891DRAFT_1195457</name>
</gene>
<evidence type="ECO:0000256" key="1">
    <source>
        <dbReference type="SAM" id="MobiDB-lite"/>
    </source>
</evidence>
<accession>A0AAD4HFE4</accession>
<keyword evidence="3" id="KW-1185">Reference proteome</keyword>
<dbReference type="AlphaFoldDB" id="A0AAD4HFE4"/>
<evidence type="ECO:0000313" key="3">
    <source>
        <dbReference type="Proteomes" id="UP001195769"/>
    </source>
</evidence>
<feature type="compositionally biased region" description="Low complexity" evidence="1">
    <location>
        <begin position="298"/>
        <end position="312"/>
    </location>
</feature>
<dbReference type="RefSeq" id="XP_041219767.1">
    <property type="nucleotide sequence ID" value="XM_041368129.1"/>
</dbReference>
<comment type="caution">
    <text evidence="2">The sequence shown here is derived from an EMBL/GenBank/DDBJ whole genome shotgun (WGS) entry which is preliminary data.</text>
</comment>
<sequence>MTGGYWYDPTIKKWIRGGEQIISYLGKHLEQAHLLGISSIIHEPLLPGSGKTETVMSATGKAQRAEVVKWRDTRCAKILGTTQLDTSYYRGKSLVTSMGEQVGLNGHVIFQRSGKMSIGRICEILVSPNTGTTVERVALQHFSFGPALHPSLFLPCLELMSDEIVLTAADIVCTVNVQHNCIDSKCANMCQQRMCQEWIVTVRMKAVVEHQPTPHYFLNTYSIHNCNLIQMAIPETLRETPLRVTNPAEVRTLAVQQMRDKKSAKKVGEVPPSQEANAVEEGVQSMTKPAPAFDRAPTKSSAATKSRAKASSMRGKRKAASSIVEQAVDGPSRQQPSFSIQQNLMVPSHQFVPSQVLYHPLPLQMGPPQTSYHPPLLPLLSYPNAGPPRLQDMHLPPAHSTHAVPFPGSQPPPTTHHPHPTSSVHFMQVTPQGYHQSHYLHQPTPAQAGPQAGTMQHAVSYCMSPQHTYPQP</sequence>
<name>A0AAD4HFE4_9AGAM</name>